<dbReference type="Pfam" id="PF02826">
    <property type="entry name" value="2-Hacid_dh_C"/>
    <property type="match status" value="1"/>
</dbReference>
<dbReference type="Gene3D" id="3.40.50.720">
    <property type="entry name" value="NAD(P)-binding Rossmann-like Domain"/>
    <property type="match status" value="2"/>
</dbReference>
<dbReference type="Proteomes" id="UP000441336">
    <property type="component" value="Unassembled WGS sequence"/>
</dbReference>
<evidence type="ECO:0000259" key="5">
    <source>
        <dbReference type="Pfam" id="PF00389"/>
    </source>
</evidence>
<dbReference type="SUPFAM" id="SSF52283">
    <property type="entry name" value="Formate/glycerate dehydrogenase catalytic domain-like"/>
    <property type="match status" value="1"/>
</dbReference>
<evidence type="ECO:0000256" key="3">
    <source>
        <dbReference type="ARBA" id="ARBA00023027"/>
    </source>
</evidence>
<accession>A0A7K1TAH8</accession>
<dbReference type="InterPro" id="IPR050857">
    <property type="entry name" value="D-2-hydroxyacid_DH"/>
</dbReference>
<keyword evidence="8" id="KW-1185">Reference proteome</keyword>
<dbReference type="Pfam" id="PF00389">
    <property type="entry name" value="2-Hacid_dh"/>
    <property type="match status" value="1"/>
</dbReference>
<dbReference type="EMBL" id="WQKZ01000001">
    <property type="protein sequence ID" value="MVN75404.1"/>
    <property type="molecule type" value="Genomic_DNA"/>
</dbReference>
<protein>
    <submittedName>
        <fullName evidence="7">Phosphoglycerate dehydrogenase</fullName>
    </submittedName>
</protein>
<evidence type="ECO:0000256" key="1">
    <source>
        <dbReference type="ARBA" id="ARBA00005854"/>
    </source>
</evidence>
<dbReference type="InterPro" id="IPR036291">
    <property type="entry name" value="NAD(P)-bd_dom_sf"/>
</dbReference>
<dbReference type="PANTHER" id="PTHR42789:SF1">
    <property type="entry name" value="D-ISOMER SPECIFIC 2-HYDROXYACID DEHYDROGENASE FAMILY PROTEIN (AFU_ORTHOLOGUE AFUA_6G10090)"/>
    <property type="match status" value="1"/>
</dbReference>
<sequence>MSLCLIIDDMHPSLLPMLRSIGVEGDYQPKLLAADVPAALAARPYIGLMVRSKMRITAALLAHGPQLRYVARAGAGVDNIDEEALAAAGVVLVNAPEGNRDAVGEFATGQLLALLRHTVRADAEVRRGEWHREANRGEELGTKTVGLLGYGHMGRAFAQRLRGFGCMVLAHDHDPAVATDGNAELVPLAELQARAEVLSLHIPYSASNHQFVNEEFLAAFAHRIWLVNTARGEVVEQAALVARLQSGQVRGAALDVLENEKLATLTPAQQASYNYLRTAPHVLLSPHIGGWTHQSYQRINEVLVAKIAALGLLVSA</sequence>
<comment type="caution">
    <text evidence="7">The sequence shown here is derived from an EMBL/GenBank/DDBJ whole genome shotgun (WGS) entry which is preliminary data.</text>
</comment>
<dbReference type="InterPro" id="IPR006139">
    <property type="entry name" value="D-isomer_2_OHA_DH_cat_dom"/>
</dbReference>
<comment type="similarity">
    <text evidence="1 4">Belongs to the D-isomer specific 2-hydroxyacid dehydrogenase family.</text>
</comment>
<dbReference type="InterPro" id="IPR006140">
    <property type="entry name" value="D-isomer_DH_NAD-bd"/>
</dbReference>
<dbReference type="AlphaFoldDB" id="A0A7K1TAH8"/>
<dbReference type="GO" id="GO:0051287">
    <property type="term" value="F:NAD binding"/>
    <property type="evidence" value="ECO:0007669"/>
    <property type="project" value="InterPro"/>
</dbReference>
<evidence type="ECO:0000256" key="2">
    <source>
        <dbReference type="ARBA" id="ARBA00023002"/>
    </source>
</evidence>
<dbReference type="RefSeq" id="WP_157562143.1">
    <property type="nucleotide sequence ID" value="NZ_WQKZ01000001.1"/>
</dbReference>
<organism evidence="7 8">
    <name type="scientific">Hymenobacter ginkgonis</name>
    <dbReference type="NCBI Taxonomy" id="2682976"/>
    <lineage>
        <taxon>Bacteria</taxon>
        <taxon>Pseudomonadati</taxon>
        <taxon>Bacteroidota</taxon>
        <taxon>Cytophagia</taxon>
        <taxon>Cytophagales</taxon>
        <taxon>Hymenobacteraceae</taxon>
        <taxon>Hymenobacter</taxon>
    </lineage>
</organism>
<feature type="domain" description="D-isomer specific 2-hydroxyacid dehydrogenase catalytic" evidence="5">
    <location>
        <begin position="5"/>
        <end position="307"/>
    </location>
</feature>
<evidence type="ECO:0000313" key="7">
    <source>
        <dbReference type="EMBL" id="MVN75404.1"/>
    </source>
</evidence>
<evidence type="ECO:0000313" key="8">
    <source>
        <dbReference type="Proteomes" id="UP000441336"/>
    </source>
</evidence>
<name>A0A7K1TAH8_9BACT</name>
<feature type="domain" description="D-isomer specific 2-hydroxyacid dehydrogenase NAD-binding" evidence="6">
    <location>
        <begin position="109"/>
        <end position="289"/>
    </location>
</feature>
<keyword evidence="3" id="KW-0520">NAD</keyword>
<dbReference type="GO" id="GO:0016616">
    <property type="term" value="F:oxidoreductase activity, acting on the CH-OH group of donors, NAD or NADP as acceptor"/>
    <property type="evidence" value="ECO:0007669"/>
    <property type="project" value="InterPro"/>
</dbReference>
<keyword evidence="2 4" id="KW-0560">Oxidoreductase</keyword>
<dbReference type="PANTHER" id="PTHR42789">
    <property type="entry name" value="D-ISOMER SPECIFIC 2-HYDROXYACID DEHYDROGENASE FAMILY PROTEIN (AFU_ORTHOLOGUE AFUA_6G10090)"/>
    <property type="match status" value="1"/>
</dbReference>
<proteinExistence type="inferred from homology"/>
<dbReference type="SUPFAM" id="SSF51735">
    <property type="entry name" value="NAD(P)-binding Rossmann-fold domains"/>
    <property type="match status" value="1"/>
</dbReference>
<evidence type="ECO:0000256" key="4">
    <source>
        <dbReference type="RuleBase" id="RU003719"/>
    </source>
</evidence>
<evidence type="ECO:0000259" key="6">
    <source>
        <dbReference type="Pfam" id="PF02826"/>
    </source>
</evidence>
<gene>
    <name evidence="7" type="ORF">GO988_03605</name>
</gene>
<reference evidence="7 8" key="1">
    <citation type="submission" date="2019-12" db="EMBL/GenBank/DDBJ databases">
        <title>Hymenobacter sp. HMF4947 Genome sequencing and assembly.</title>
        <authorList>
            <person name="Kang H."/>
            <person name="Cha I."/>
            <person name="Kim H."/>
            <person name="Joh K."/>
        </authorList>
    </citation>
    <scope>NUCLEOTIDE SEQUENCE [LARGE SCALE GENOMIC DNA]</scope>
    <source>
        <strain evidence="7 8">HMF4947</strain>
    </source>
</reference>